<keyword evidence="6 14" id="KW-0442">Lipid degradation</keyword>
<dbReference type="EC" id="5.1.2.3" evidence="14"/>
<keyword evidence="10 14" id="KW-0413">Isomerase</keyword>
<sequence>MSQGNTLNSGDETTPVEAVAPAHSVFTLSVRPDNIGIITVDVVGDKVNTLKAEFAEQIAEILQQAQALSQLQGLVIISGKPDSFIAGADITMIAACRTAQDARVLAQKGQSILAQIAAFPVPVVAAIHGACLGGGLELALACHSRICSQDDKTVLGLPEVQLGLLPGSGGTQRLPRLVGVSKALDMILTGRQVRARQALKMGLVDDVVPQDILLDVAIQRAKAGWLDKPVLPWQERLLSGPLGKALLFKIVRKKTLAKTKGHYPAAERIIDVVRKGLDHGGPAGYEAEAKAFGELAMTPESAALRSLFFATTSLKKETGGKAQPRAIHRVGVLGGGLMGGGIANVTATRAGLSVRIKDINPTGINQALKYTWDALGKRVRSKRMRPAERQRQMMLISGSTDYCGFGNVDIVVEAVFEDLSLKQQMVADIEHFAASHTIFASNTSSLPISDIAAQALRPDQVIGLHYFSPVDKMPLVEVIPHAKTSEETIATTVALARKQGKTAIVVADRAGFYVNRILAPYINEAARCILDGEPIDSVDKALVDFGFPVGPIMLLDEVGIDVGTKIMPILVEKLGPRFAAPPSFDVILKDGRKGRKNGRGFYLYPAKTSGFKWKRSPAKQVDTSVYILLGVTPKAHLESAVIAQRCTMMMLNEAARCLDESIIRNPRDGDIGAVFGIGFPPFLGGPFRYMDSLGADKVVKTLNLLAQQYGERFEPCALLVTMAEQQKRFYSPENSMDEETITTHN</sequence>
<reference evidence="17 18" key="1">
    <citation type="journal article" date="2024" name="Infect. Genet. Evol.">
        <title>Characteristics and comparative genome analysis of Yersinia enterocolitica and related species associated with human infections in Switzerland 2019-2023.</title>
        <authorList>
            <person name="Stevens M.J.A."/>
            <person name="Horlbog J.A."/>
            <person name="Diethelm A."/>
            <person name="Stephan R."/>
            <person name="Nuesch-Inderbinen M."/>
        </authorList>
    </citation>
    <scope>NUCLEOTIDE SEQUENCE [LARGE SCALE GENOMIC DNA]</scope>
    <source>
        <strain evidence="17 18">N20-0302</strain>
    </source>
</reference>
<comment type="function">
    <text evidence="14">Catalyzes the formation of a hydroxyacyl-CoA by addition of water on enoyl-CoA. Also exhibits 3-hydroxyacyl-CoA epimerase and 3-hydroxyacyl-CoA dehydrogenase activities.</text>
</comment>
<dbReference type="PANTHER" id="PTHR43612">
    <property type="entry name" value="TRIFUNCTIONAL ENZYME SUBUNIT ALPHA"/>
    <property type="match status" value="1"/>
</dbReference>
<keyword evidence="18" id="KW-1185">Reference proteome</keyword>
<evidence type="ECO:0000259" key="16">
    <source>
        <dbReference type="Pfam" id="PF02737"/>
    </source>
</evidence>
<dbReference type="Pfam" id="PF02737">
    <property type="entry name" value="3HCDH_N"/>
    <property type="match status" value="1"/>
</dbReference>
<dbReference type="InterPro" id="IPR001753">
    <property type="entry name" value="Enoyl-CoA_hydra/iso"/>
</dbReference>
<keyword evidence="12 14" id="KW-0511">Multifunctional enzyme</keyword>
<evidence type="ECO:0000256" key="14">
    <source>
        <dbReference type="HAMAP-Rule" id="MF_01617"/>
    </source>
</evidence>
<evidence type="ECO:0000256" key="7">
    <source>
        <dbReference type="ARBA" id="ARBA00023002"/>
    </source>
</evidence>
<dbReference type="SUPFAM" id="SSF52096">
    <property type="entry name" value="ClpP/crotonase"/>
    <property type="match status" value="1"/>
</dbReference>
<evidence type="ECO:0000256" key="1">
    <source>
        <dbReference type="ARBA" id="ARBA00005005"/>
    </source>
</evidence>
<dbReference type="EMBL" id="JBBEST010000002">
    <property type="protein sequence ID" value="MFM1346735.1"/>
    <property type="molecule type" value="Genomic_DNA"/>
</dbReference>
<comment type="catalytic activity">
    <reaction evidence="14">
        <text>(3S)-3-hydroxybutanoyl-CoA = (3R)-3-hydroxybutanoyl-CoA</text>
        <dbReference type="Rhea" id="RHEA:21760"/>
        <dbReference type="ChEBI" id="CHEBI:57315"/>
        <dbReference type="ChEBI" id="CHEBI:57316"/>
        <dbReference type="EC" id="5.1.2.3"/>
    </reaction>
</comment>
<dbReference type="InterPro" id="IPR050136">
    <property type="entry name" value="FA_oxidation_alpha_subunit"/>
</dbReference>
<evidence type="ECO:0000256" key="12">
    <source>
        <dbReference type="ARBA" id="ARBA00023268"/>
    </source>
</evidence>
<keyword evidence="7 14" id="KW-0560">Oxidoreductase</keyword>
<comment type="catalytic activity">
    <reaction evidence="14">
        <text>a 4-saturated-(3S)-3-hydroxyacyl-CoA = a (3E)-enoyl-CoA + H2O</text>
        <dbReference type="Rhea" id="RHEA:20724"/>
        <dbReference type="ChEBI" id="CHEBI:15377"/>
        <dbReference type="ChEBI" id="CHEBI:58521"/>
        <dbReference type="ChEBI" id="CHEBI:137480"/>
        <dbReference type="EC" id="4.2.1.17"/>
    </reaction>
</comment>
<dbReference type="SUPFAM" id="SSF48179">
    <property type="entry name" value="6-phosphogluconate dehydrogenase C-terminal domain-like"/>
    <property type="match status" value="2"/>
</dbReference>
<protein>
    <recommendedName>
        <fullName evidence="14">Fatty acid oxidation complex subunit alpha</fullName>
    </recommendedName>
    <domain>
        <recommendedName>
            <fullName evidence="14">Enoyl-CoA hydratase/3-hydroxybutyryl-CoA epimerase</fullName>
            <ecNumber evidence="14">4.2.1.17</ecNumber>
            <ecNumber evidence="14">5.1.2.3</ecNumber>
        </recommendedName>
    </domain>
    <domain>
        <recommendedName>
            <fullName evidence="14">3-hydroxyacyl-CoA dehydrogenase</fullName>
            <ecNumber evidence="14">1.1.1.35</ecNumber>
        </recommendedName>
    </domain>
</protein>
<dbReference type="Pfam" id="PF00725">
    <property type="entry name" value="3HCDH"/>
    <property type="match status" value="2"/>
</dbReference>
<organism evidence="17 18">
    <name type="scientific">Yersinia proxima</name>
    <dbReference type="NCBI Taxonomy" id="2890316"/>
    <lineage>
        <taxon>Bacteria</taxon>
        <taxon>Pseudomonadati</taxon>
        <taxon>Pseudomonadota</taxon>
        <taxon>Gammaproteobacteria</taxon>
        <taxon>Enterobacterales</taxon>
        <taxon>Yersiniaceae</taxon>
        <taxon>Yersinia</taxon>
    </lineage>
</organism>
<dbReference type="PROSITE" id="PS00067">
    <property type="entry name" value="3HCDH"/>
    <property type="match status" value="1"/>
</dbReference>
<feature type="site" description="Important for catalytic activity" evidence="14">
    <location>
        <position position="137"/>
    </location>
</feature>
<feature type="site" description="Important for catalytic activity" evidence="14">
    <location>
        <position position="159"/>
    </location>
</feature>
<dbReference type="SUPFAM" id="SSF51735">
    <property type="entry name" value="NAD(P)-binding Rossmann-fold domains"/>
    <property type="match status" value="1"/>
</dbReference>
<feature type="domain" description="3-hydroxyacyl-CoA dehydrogenase C-terminal" evidence="15">
    <location>
        <begin position="511"/>
        <end position="604"/>
    </location>
</feature>
<dbReference type="InterPro" id="IPR006180">
    <property type="entry name" value="3-OHacyl-CoA_DH_CS"/>
</dbReference>
<dbReference type="InterPro" id="IPR029045">
    <property type="entry name" value="ClpP/crotonase-like_dom_sf"/>
</dbReference>
<dbReference type="Pfam" id="PF00378">
    <property type="entry name" value="ECH_1"/>
    <property type="match status" value="1"/>
</dbReference>
<dbReference type="CDD" id="cd06558">
    <property type="entry name" value="crotonase-like"/>
    <property type="match status" value="1"/>
</dbReference>
<comment type="caution">
    <text evidence="17">The sequence shown here is derived from an EMBL/GenBank/DDBJ whole genome shotgun (WGS) entry which is preliminary data.</text>
</comment>
<evidence type="ECO:0000256" key="8">
    <source>
        <dbReference type="ARBA" id="ARBA00023027"/>
    </source>
</evidence>
<comment type="catalytic activity">
    <reaction evidence="13 14">
        <text>a (3S)-3-hydroxyacyl-CoA + NAD(+) = a 3-oxoacyl-CoA + NADH + H(+)</text>
        <dbReference type="Rhea" id="RHEA:22432"/>
        <dbReference type="ChEBI" id="CHEBI:15378"/>
        <dbReference type="ChEBI" id="CHEBI:57318"/>
        <dbReference type="ChEBI" id="CHEBI:57540"/>
        <dbReference type="ChEBI" id="CHEBI:57945"/>
        <dbReference type="ChEBI" id="CHEBI:90726"/>
        <dbReference type="EC" id="1.1.1.35"/>
    </reaction>
</comment>
<dbReference type="HAMAP" id="MF_01617">
    <property type="entry name" value="FadJ"/>
    <property type="match status" value="1"/>
</dbReference>
<dbReference type="PANTHER" id="PTHR43612:SF3">
    <property type="entry name" value="TRIFUNCTIONAL ENZYME SUBUNIT ALPHA, MITOCHONDRIAL"/>
    <property type="match status" value="1"/>
</dbReference>
<evidence type="ECO:0000256" key="11">
    <source>
        <dbReference type="ARBA" id="ARBA00023239"/>
    </source>
</evidence>
<keyword evidence="8 14" id="KW-0520">NAD</keyword>
<dbReference type="Proteomes" id="UP001629523">
    <property type="component" value="Unassembled WGS sequence"/>
</dbReference>
<dbReference type="InterPro" id="IPR006108">
    <property type="entry name" value="3HC_DH_C"/>
</dbReference>
<evidence type="ECO:0000256" key="10">
    <source>
        <dbReference type="ARBA" id="ARBA00023235"/>
    </source>
</evidence>
<evidence type="ECO:0000256" key="2">
    <source>
        <dbReference type="ARBA" id="ARBA00007005"/>
    </source>
</evidence>
<evidence type="ECO:0000313" key="17">
    <source>
        <dbReference type="EMBL" id="MFM1346735.1"/>
    </source>
</evidence>
<keyword evidence="5 14" id="KW-0276">Fatty acid metabolism</keyword>
<evidence type="ECO:0000256" key="5">
    <source>
        <dbReference type="ARBA" id="ARBA00022832"/>
    </source>
</evidence>
<dbReference type="GeneID" id="93969654"/>
<feature type="domain" description="3-hydroxyacyl-CoA dehydrogenase NAD binding" evidence="16">
    <location>
        <begin position="330"/>
        <end position="508"/>
    </location>
</feature>
<proteinExistence type="inferred from homology"/>
<keyword evidence="4 14" id="KW-0963">Cytoplasm</keyword>
<dbReference type="EC" id="4.2.1.17" evidence="14"/>
<accession>A0ABW9EXE6</accession>
<comment type="pathway">
    <text evidence="1 14">Lipid metabolism; fatty acid beta-oxidation.</text>
</comment>
<comment type="subunit">
    <text evidence="14">Heterotetramer of two alpha chains (FadJ) and two beta chains (FadI).</text>
</comment>
<dbReference type="InterPro" id="IPR006176">
    <property type="entry name" value="3-OHacyl-CoA_DH_NAD-bd"/>
</dbReference>
<evidence type="ECO:0000256" key="3">
    <source>
        <dbReference type="ARBA" id="ARBA00008750"/>
    </source>
</evidence>
<name>A0ABW9EXE6_9GAMM</name>
<keyword evidence="9 14" id="KW-0443">Lipid metabolism</keyword>
<feature type="domain" description="3-hydroxyacyl-CoA dehydrogenase C-terminal" evidence="15">
    <location>
        <begin position="642"/>
        <end position="726"/>
    </location>
</feature>
<dbReference type="InterPro" id="IPR012802">
    <property type="entry name" value="FadJ"/>
</dbReference>
<evidence type="ECO:0000256" key="9">
    <source>
        <dbReference type="ARBA" id="ARBA00023098"/>
    </source>
</evidence>
<dbReference type="EC" id="1.1.1.35" evidence="14"/>
<comment type="similarity">
    <text evidence="3 14">In the N-terminal section; belongs to the enoyl-CoA hydratase/isomerase family.</text>
</comment>
<dbReference type="InterPro" id="IPR008927">
    <property type="entry name" value="6-PGluconate_DH-like_C_sf"/>
</dbReference>
<feature type="region of interest" description="3-hydroxyacyl-CoA dehydrogenase" evidence="14">
    <location>
        <begin position="325"/>
        <end position="745"/>
    </location>
</feature>
<dbReference type="RefSeq" id="WP_050078389.1">
    <property type="nucleotide sequence ID" value="NZ_CABHYG010000004.1"/>
</dbReference>
<keyword evidence="11 14" id="KW-0456">Lyase</keyword>
<evidence type="ECO:0000313" key="18">
    <source>
        <dbReference type="Proteomes" id="UP001629523"/>
    </source>
</evidence>
<dbReference type="Gene3D" id="1.10.1040.50">
    <property type="match status" value="1"/>
</dbReference>
<feature type="region of interest" description="Enoyl-CoA hydratase" evidence="14">
    <location>
        <begin position="1"/>
        <end position="209"/>
    </location>
</feature>
<dbReference type="Gene3D" id="3.90.226.10">
    <property type="entry name" value="2-enoyl-CoA Hydratase, Chain A, domain 1"/>
    <property type="match status" value="1"/>
</dbReference>
<comment type="similarity">
    <text evidence="2 14">In the central section; belongs to the 3-hydroxyacyl-CoA dehydrogenase family.</text>
</comment>
<evidence type="ECO:0000259" key="15">
    <source>
        <dbReference type="Pfam" id="PF00725"/>
    </source>
</evidence>
<dbReference type="InterPro" id="IPR036291">
    <property type="entry name" value="NAD(P)-bd_dom_sf"/>
</dbReference>
<evidence type="ECO:0000256" key="4">
    <source>
        <dbReference type="ARBA" id="ARBA00022490"/>
    </source>
</evidence>
<comment type="subcellular location">
    <subcellularLocation>
        <location evidence="14">Cytoplasm</location>
    </subcellularLocation>
</comment>
<dbReference type="NCBIfam" id="NF008363">
    <property type="entry name" value="PRK11154.1"/>
    <property type="match status" value="1"/>
</dbReference>
<evidence type="ECO:0000256" key="6">
    <source>
        <dbReference type="ARBA" id="ARBA00022963"/>
    </source>
</evidence>
<dbReference type="Gene3D" id="3.40.50.720">
    <property type="entry name" value="NAD(P)-binding Rossmann-like Domain"/>
    <property type="match status" value="1"/>
</dbReference>
<gene>
    <name evidence="14 17" type="primary">fadJ</name>
    <name evidence="17" type="ORF">WFP14_09210</name>
</gene>
<dbReference type="NCBIfam" id="TIGR02440">
    <property type="entry name" value="FadJ"/>
    <property type="match status" value="1"/>
</dbReference>
<evidence type="ECO:0000256" key="13">
    <source>
        <dbReference type="ARBA" id="ARBA00049556"/>
    </source>
</evidence>
<comment type="catalytic activity">
    <reaction evidence="14">
        <text>a (3S)-3-hydroxyacyl-CoA = a (2E)-enoyl-CoA + H2O</text>
        <dbReference type="Rhea" id="RHEA:16105"/>
        <dbReference type="ChEBI" id="CHEBI:15377"/>
        <dbReference type="ChEBI" id="CHEBI:57318"/>
        <dbReference type="ChEBI" id="CHEBI:58856"/>
        <dbReference type="EC" id="4.2.1.17"/>
    </reaction>
</comment>